<dbReference type="PIRSF" id="PIRSF033490">
    <property type="entry name" value="MazF"/>
    <property type="match status" value="1"/>
</dbReference>
<keyword evidence="1" id="KW-0255">Endonuclease</keyword>
<organism evidence="2 3">
    <name type="scientific">Aerophobetes bacterium</name>
    <dbReference type="NCBI Taxonomy" id="2030807"/>
    <lineage>
        <taxon>Bacteria</taxon>
        <taxon>Candidatus Aerophobota</taxon>
    </lineage>
</organism>
<dbReference type="Gene3D" id="2.30.30.110">
    <property type="match status" value="1"/>
</dbReference>
<dbReference type="GO" id="GO:0006402">
    <property type="term" value="P:mRNA catabolic process"/>
    <property type="evidence" value="ECO:0007669"/>
    <property type="project" value="TreeGrafter"/>
</dbReference>
<evidence type="ECO:0000313" key="3">
    <source>
        <dbReference type="Proteomes" id="UP000280417"/>
    </source>
</evidence>
<dbReference type="GO" id="GO:0016075">
    <property type="term" value="P:rRNA catabolic process"/>
    <property type="evidence" value="ECO:0007669"/>
    <property type="project" value="TreeGrafter"/>
</dbReference>
<evidence type="ECO:0000313" key="2">
    <source>
        <dbReference type="EMBL" id="RLE11382.1"/>
    </source>
</evidence>
<gene>
    <name evidence="2" type="ORF">DRJ04_08160</name>
</gene>
<dbReference type="AlphaFoldDB" id="A0A662DB92"/>
<dbReference type="InterPro" id="IPR003477">
    <property type="entry name" value="PemK-like"/>
</dbReference>
<dbReference type="SUPFAM" id="SSF50118">
    <property type="entry name" value="Cell growth inhibitor/plasmid maintenance toxic component"/>
    <property type="match status" value="1"/>
</dbReference>
<accession>A0A662DB92</accession>
<dbReference type="PANTHER" id="PTHR33988">
    <property type="entry name" value="ENDORIBONUCLEASE MAZF-RELATED"/>
    <property type="match status" value="1"/>
</dbReference>
<keyword evidence="1" id="KW-0540">Nuclease</keyword>
<name>A0A662DB92_UNCAE</name>
<comment type="function">
    <text evidence="1">Toxic component of a type II toxin-antitoxin (TA) system.</text>
</comment>
<dbReference type="GO" id="GO:0016787">
    <property type="term" value="F:hydrolase activity"/>
    <property type="evidence" value="ECO:0007669"/>
    <property type="project" value="UniProtKB-KW"/>
</dbReference>
<dbReference type="Pfam" id="PF02452">
    <property type="entry name" value="PemK_toxin"/>
    <property type="match status" value="1"/>
</dbReference>
<dbReference type="GO" id="GO:0004521">
    <property type="term" value="F:RNA endonuclease activity"/>
    <property type="evidence" value="ECO:0007669"/>
    <property type="project" value="TreeGrafter"/>
</dbReference>
<proteinExistence type="inferred from homology"/>
<reference evidence="2 3" key="1">
    <citation type="submission" date="2018-06" db="EMBL/GenBank/DDBJ databases">
        <title>Extensive metabolic versatility and redundancy in microbially diverse, dynamic hydrothermal sediments.</title>
        <authorList>
            <person name="Dombrowski N."/>
            <person name="Teske A."/>
            <person name="Baker B.J."/>
        </authorList>
    </citation>
    <scope>NUCLEOTIDE SEQUENCE [LARGE SCALE GENOMIC DNA]</scope>
    <source>
        <strain evidence="2">B3_G15</strain>
    </source>
</reference>
<dbReference type="EC" id="3.1.-.-" evidence="1"/>
<dbReference type="PANTHER" id="PTHR33988:SF2">
    <property type="entry name" value="ENDORIBONUCLEASE MAZF"/>
    <property type="match status" value="1"/>
</dbReference>
<keyword evidence="1" id="KW-0378">Hydrolase</keyword>
<evidence type="ECO:0000256" key="1">
    <source>
        <dbReference type="PIRNR" id="PIRNR033490"/>
    </source>
</evidence>
<dbReference type="EMBL" id="QMQA01000257">
    <property type="protein sequence ID" value="RLE11382.1"/>
    <property type="molecule type" value="Genomic_DNA"/>
</dbReference>
<comment type="caution">
    <text evidence="2">The sequence shown here is derived from an EMBL/GenBank/DDBJ whole genome shotgun (WGS) entry which is preliminary data.</text>
</comment>
<dbReference type="InterPro" id="IPR011067">
    <property type="entry name" value="Plasmid_toxin/cell-grow_inhib"/>
</dbReference>
<dbReference type="GO" id="GO:0003677">
    <property type="term" value="F:DNA binding"/>
    <property type="evidence" value="ECO:0007669"/>
    <property type="project" value="InterPro"/>
</dbReference>
<dbReference type="Proteomes" id="UP000280417">
    <property type="component" value="Unassembled WGS sequence"/>
</dbReference>
<protein>
    <recommendedName>
        <fullName evidence="1">mRNA interferase</fullName>
        <ecNumber evidence="1">3.1.-.-</ecNumber>
    </recommendedName>
</protein>
<sequence>MDYPKRGEIYLVKLPGQPADKKMRPALIVSLNVRNRLAGDVIVVPISTTLREAPTHVKLLKGEGGLDRTSVAKCEQITTLDKSFLIRGPFSGTISPAKMSEVEKTIQRAIGIIVD</sequence>
<comment type="similarity">
    <text evidence="1">Belongs to the PemK/MazF family.</text>
</comment>